<dbReference type="AlphaFoldDB" id="A0A0N0BK70"/>
<organism evidence="2 3">
    <name type="scientific">Melipona quadrifasciata</name>
    <dbReference type="NCBI Taxonomy" id="166423"/>
    <lineage>
        <taxon>Eukaryota</taxon>
        <taxon>Metazoa</taxon>
        <taxon>Ecdysozoa</taxon>
        <taxon>Arthropoda</taxon>
        <taxon>Hexapoda</taxon>
        <taxon>Insecta</taxon>
        <taxon>Pterygota</taxon>
        <taxon>Neoptera</taxon>
        <taxon>Endopterygota</taxon>
        <taxon>Hymenoptera</taxon>
        <taxon>Apocrita</taxon>
        <taxon>Aculeata</taxon>
        <taxon>Apoidea</taxon>
        <taxon>Anthophila</taxon>
        <taxon>Apidae</taxon>
        <taxon>Melipona</taxon>
    </lineage>
</organism>
<feature type="region of interest" description="Disordered" evidence="1">
    <location>
        <begin position="1"/>
        <end position="52"/>
    </location>
</feature>
<proteinExistence type="predicted"/>
<name>A0A0N0BK70_9HYME</name>
<feature type="compositionally biased region" description="Basic and acidic residues" evidence="1">
    <location>
        <begin position="163"/>
        <end position="179"/>
    </location>
</feature>
<dbReference type="EMBL" id="KQ435706">
    <property type="protein sequence ID" value="KOX80188.1"/>
    <property type="molecule type" value="Genomic_DNA"/>
</dbReference>
<dbReference type="Proteomes" id="UP000053105">
    <property type="component" value="Unassembled WGS sequence"/>
</dbReference>
<feature type="region of interest" description="Disordered" evidence="1">
    <location>
        <begin position="159"/>
        <end position="194"/>
    </location>
</feature>
<protein>
    <submittedName>
        <fullName evidence="2">Uncharacterized protein</fullName>
    </submittedName>
</protein>
<evidence type="ECO:0000313" key="2">
    <source>
        <dbReference type="EMBL" id="KOX80188.1"/>
    </source>
</evidence>
<feature type="compositionally biased region" description="Acidic residues" evidence="1">
    <location>
        <begin position="29"/>
        <end position="48"/>
    </location>
</feature>
<feature type="compositionally biased region" description="Basic residues" evidence="1">
    <location>
        <begin position="1"/>
        <end position="23"/>
    </location>
</feature>
<gene>
    <name evidence="2" type="ORF">WN51_08365</name>
</gene>
<reference evidence="2 3" key="1">
    <citation type="submission" date="2015-07" db="EMBL/GenBank/DDBJ databases">
        <title>The genome of Melipona quadrifasciata.</title>
        <authorList>
            <person name="Pan H."/>
            <person name="Kapheim K."/>
        </authorList>
    </citation>
    <scope>NUCLEOTIDE SEQUENCE [LARGE SCALE GENOMIC DNA]</scope>
    <source>
        <strain evidence="2">0111107301</strain>
        <tissue evidence="2">Whole body</tissue>
    </source>
</reference>
<evidence type="ECO:0000256" key="1">
    <source>
        <dbReference type="SAM" id="MobiDB-lite"/>
    </source>
</evidence>
<evidence type="ECO:0000313" key="3">
    <source>
        <dbReference type="Proteomes" id="UP000053105"/>
    </source>
</evidence>
<accession>A0A0N0BK70</accession>
<sequence>MTREKKGTKKKKPKKKKKKKKKMMQKEKDEDEERKEVEENEEEEEEKEEEARVVEPFAAASPQIVLNRTEDVLQKYRSTSKTEIFHDTATIIIRLLNENKLKSLNLYCFKMIIRSWVMVMPFGDETDSLAGYSTPHVNVERCLETHRGKPEERMMCVEEGDAETSKQEGEEGPDDRDTAVRGGGTSVKEHAEEETEGRLCRKRLISVILGEFSSDSYRTTITGNSELVTLPTVGIQHRSQNAVVALVSTMNGMDAVAIDVELSGYDIRLSKVPKFPENWDSDITQKIKKKDNDSTFCMLLTVRWPKVIHRVVTWLKIIPAAAPFQLAQGTNMASRKTPSNGPDVAEVISIDDSITPESMATRKLMPTISTPDIALD</sequence>
<keyword evidence="3" id="KW-1185">Reference proteome</keyword>